<dbReference type="Proteomes" id="UP000204657">
    <property type="component" value="Segment"/>
</dbReference>
<dbReference type="RefSeq" id="YP_009190432.1">
    <property type="nucleotide sequence ID" value="NC_028683.1"/>
</dbReference>
<accession>A0A0B6VRA9</accession>
<protein>
    <submittedName>
        <fullName evidence="2">Distal long tail fiber assembly catalyst</fullName>
    </submittedName>
</protein>
<dbReference type="Pfam" id="PF21721">
    <property type="entry name" value="Gp38_N"/>
    <property type="match status" value="1"/>
</dbReference>
<gene>
    <name evidence="2" type="primary">38</name>
</gene>
<evidence type="ECO:0000259" key="1">
    <source>
        <dbReference type="Pfam" id="PF21721"/>
    </source>
</evidence>
<keyword evidence="3" id="KW-1185">Reference proteome</keyword>
<evidence type="ECO:0000313" key="3">
    <source>
        <dbReference type="Proteomes" id="UP000204657"/>
    </source>
</evidence>
<organism evidence="2 3">
    <name type="scientific">Edwardsiella phage PEi20</name>
    <dbReference type="NCBI Taxonomy" id="1608310"/>
    <lineage>
        <taxon>Viruses</taxon>
        <taxon>Duplodnaviria</taxon>
        <taxon>Heunggongvirae</taxon>
        <taxon>Uroviricota</taxon>
        <taxon>Caudoviricetes</taxon>
        <taxon>Pantevenvirales</taxon>
        <taxon>Straboviridae</taxon>
        <taxon>Tevenvirinae</taxon>
        <taxon>Kanagawavirus</taxon>
        <taxon>Kanagawavirus pei20</taxon>
    </lineage>
</organism>
<evidence type="ECO:0000313" key="2">
    <source>
        <dbReference type="EMBL" id="BAQ22924.1"/>
    </source>
</evidence>
<name>A0A0B6VRA9_9CAUD</name>
<dbReference type="KEGG" id="vg:26519027"/>
<feature type="domain" description="Phage tail fibre adhesin Gp38 N-terminal" evidence="1">
    <location>
        <begin position="1"/>
        <end position="42"/>
    </location>
</feature>
<dbReference type="EMBL" id="AP014714">
    <property type="protein sequence ID" value="BAQ22924.1"/>
    <property type="molecule type" value="Genomic_DNA"/>
</dbReference>
<reference evidence="2 3" key="1">
    <citation type="submission" date="2015-02" db="EMBL/GenBank/DDBJ databases">
        <title>Complete genome sequences of Edwardsiella bacteriophages, PEi20 and PEi26.</title>
        <authorList>
            <person name="Yasuike M."/>
            <person name="Nishiki I."/>
            <person name="Iwasaki Y."/>
            <person name="Nakamura Y."/>
            <person name="Fujiwara A."/>
            <person name="Hassan E.S."/>
            <person name="Mahmoud M.M."/>
            <person name="Kawato Y."/>
            <person name="Nagai S."/>
            <person name="Kobayashi T."/>
            <person name="Ototake M."/>
            <person name="Nakai T."/>
        </authorList>
    </citation>
    <scope>NUCLEOTIDE SEQUENCE [LARGE SCALE GENOMIC DNA]</scope>
</reference>
<sequence length="171" mass="18185">MAIVGVPGWIGESAAVETGQRWMAQAGSVLGIGTPFWMSTLAGKSRSFFLTVGRNVWTTPLAGDATDLGCGTSGYNGTQIGKLENAGGVWGGITVLMASRSKVSTGGQMMGPNLPKRNLILKVAGTNFQFNYTAQTINGVLWEAWGPADVNGWFNFLNARVNQRLECIPQN</sequence>
<proteinExistence type="predicted"/>
<dbReference type="OrthoDB" id="15471at10239"/>
<dbReference type="GeneID" id="26519027"/>
<dbReference type="InterPro" id="IPR048291">
    <property type="entry name" value="Gp38_N"/>
</dbReference>